<dbReference type="GO" id="GO:0051082">
    <property type="term" value="F:unfolded protein binding"/>
    <property type="evidence" value="ECO:0007669"/>
    <property type="project" value="InterPro"/>
</dbReference>
<dbReference type="Gene3D" id="3.30.910.20">
    <property type="entry name" value="Skp domain"/>
    <property type="match status" value="1"/>
</dbReference>
<gene>
    <name evidence="4" type="ORF">M9189_02470</name>
</gene>
<proteinExistence type="inferred from homology"/>
<dbReference type="SUPFAM" id="SSF111384">
    <property type="entry name" value="OmpH-like"/>
    <property type="match status" value="1"/>
</dbReference>
<feature type="signal peptide" evidence="3">
    <location>
        <begin position="1"/>
        <end position="20"/>
    </location>
</feature>
<dbReference type="Pfam" id="PF03938">
    <property type="entry name" value="OmpH"/>
    <property type="match status" value="1"/>
</dbReference>
<dbReference type="GO" id="GO:0005829">
    <property type="term" value="C:cytosol"/>
    <property type="evidence" value="ECO:0007669"/>
    <property type="project" value="TreeGrafter"/>
</dbReference>
<dbReference type="SMART" id="SM00935">
    <property type="entry name" value="OmpH"/>
    <property type="match status" value="1"/>
</dbReference>
<dbReference type="EMBL" id="CP098400">
    <property type="protein sequence ID" value="URW80224.1"/>
    <property type="molecule type" value="Genomic_DNA"/>
</dbReference>
<dbReference type="PANTHER" id="PTHR35089:SF1">
    <property type="entry name" value="CHAPERONE PROTEIN SKP"/>
    <property type="match status" value="1"/>
</dbReference>
<keyword evidence="2 3" id="KW-0732">Signal</keyword>
<protein>
    <submittedName>
        <fullName evidence="4">OmpH family outer membrane protein</fullName>
    </submittedName>
</protein>
<dbReference type="PANTHER" id="PTHR35089">
    <property type="entry name" value="CHAPERONE PROTEIN SKP"/>
    <property type="match status" value="1"/>
</dbReference>
<sequence>MRKIILSALVFVGFAAAAFAQAPKFGHISVADVVLQMPEYKNISTVMEGETKKFEDQLVVMREELQKIELEYEKNFETYSDAQRAAKEEEYMNMQQRIQEFFVNAQQTLQQKQNELQVPVLESFRKAVEAVGEENGFLYIFEINSGLTLFNSSQSVDVTPLVKAKLGI</sequence>
<reference evidence="4" key="1">
    <citation type="submission" date="2022-05" db="EMBL/GenBank/DDBJ databases">
        <authorList>
            <person name="Sun X."/>
        </authorList>
    </citation>
    <scope>NUCLEOTIDE SEQUENCE</scope>
    <source>
        <strain evidence="4">Ai-910</strain>
    </source>
</reference>
<comment type="similarity">
    <text evidence="1">Belongs to the Skp family.</text>
</comment>
<dbReference type="Proteomes" id="UP001056426">
    <property type="component" value="Chromosome"/>
</dbReference>
<keyword evidence="5" id="KW-1185">Reference proteome</keyword>
<evidence type="ECO:0000256" key="3">
    <source>
        <dbReference type="SAM" id="SignalP"/>
    </source>
</evidence>
<organism evidence="4 5">
    <name type="scientific">Xiashengella succiniciproducens</name>
    <dbReference type="NCBI Taxonomy" id="2949635"/>
    <lineage>
        <taxon>Bacteria</taxon>
        <taxon>Pseudomonadati</taxon>
        <taxon>Bacteroidota</taxon>
        <taxon>Bacteroidia</taxon>
        <taxon>Marinilabiliales</taxon>
        <taxon>Marinilabiliaceae</taxon>
        <taxon>Xiashengella</taxon>
    </lineage>
</organism>
<dbReference type="GO" id="GO:0050821">
    <property type="term" value="P:protein stabilization"/>
    <property type="evidence" value="ECO:0007669"/>
    <property type="project" value="TreeGrafter"/>
</dbReference>
<evidence type="ECO:0000313" key="5">
    <source>
        <dbReference type="Proteomes" id="UP001056426"/>
    </source>
</evidence>
<dbReference type="RefSeq" id="WP_250724365.1">
    <property type="nucleotide sequence ID" value="NZ_CP098400.1"/>
</dbReference>
<name>A0A9J6ZSM6_9BACT</name>
<evidence type="ECO:0000256" key="1">
    <source>
        <dbReference type="ARBA" id="ARBA00009091"/>
    </source>
</evidence>
<feature type="chain" id="PRO_5039939258" evidence="3">
    <location>
        <begin position="21"/>
        <end position="168"/>
    </location>
</feature>
<evidence type="ECO:0000256" key="2">
    <source>
        <dbReference type="ARBA" id="ARBA00022729"/>
    </source>
</evidence>
<accession>A0A9J6ZSM6</accession>
<evidence type="ECO:0000313" key="4">
    <source>
        <dbReference type="EMBL" id="URW80224.1"/>
    </source>
</evidence>
<dbReference type="InterPro" id="IPR005632">
    <property type="entry name" value="Chaperone_Skp"/>
</dbReference>
<dbReference type="KEGG" id="alkq:M9189_02470"/>
<reference evidence="4" key="2">
    <citation type="submission" date="2022-06" db="EMBL/GenBank/DDBJ databases">
        <title>Xiashengella guii gen. nov. sp. nov., a bacterium isolated form anaerobic digestion tank.</title>
        <authorList>
            <person name="Huang H."/>
        </authorList>
    </citation>
    <scope>NUCLEOTIDE SEQUENCE</scope>
    <source>
        <strain evidence="4">Ai-910</strain>
    </source>
</reference>
<dbReference type="AlphaFoldDB" id="A0A9J6ZSM6"/>
<dbReference type="InterPro" id="IPR024930">
    <property type="entry name" value="Skp_dom_sf"/>
</dbReference>